<dbReference type="PANTHER" id="PTHR47018:SF3">
    <property type="entry name" value="MYCBP-ASSOCIATED PROTEIN"/>
    <property type="match status" value="1"/>
</dbReference>
<evidence type="ECO:0000313" key="3">
    <source>
        <dbReference type="Proteomes" id="UP000827092"/>
    </source>
</evidence>
<reference evidence="2 3" key="1">
    <citation type="journal article" date="2022" name="Nat. Ecol. Evol.">
        <title>A masculinizing supergene underlies an exaggerated male reproductive morph in a spider.</title>
        <authorList>
            <person name="Hendrickx F."/>
            <person name="De Corte Z."/>
            <person name="Sonet G."/>
            <person name="Van Belleghem S.M."/>
            <person name="Kostlbacher S."/>
            <person name="Vangestel C."/>
        </authorList>
    </citation>
    <scope>NUCLEOTIDE SEQUENCE [LARGE SCALE GENOMIC DNA]</scope>
    <source>
        <strain evidence="2">W744_W776</strain>
    </source>
</reference>
<dbReference type="PANTHER" id="PTHR47018">
    <property type="entry name" value="CXC DOMAIN-CONTAINING PROTEIN-RELATED"/>
    <property type="match status" value="1"/>
</dbReference>
<dbReference type="EMBL" id="JAFNEN010000125">
    <property type="protein sequence ID" value="KAG8193315.1"/>
    <property type="molecule type" value="Genomic_DNA"/>
</dbReference>
<dbReference type="Proteomes" id="UP000827092">
    <property type="component" value="Unassembled WGS sequence"/>
</dbReference>
<organism evidence="2 3">
    <name type="scientific">Oedothorax gibbosus</name>
    <dbReference type="NCBI Taxonomy" id="931172"/>
    <lineage>
        <taxon>Eukaryota</taxon>
        <taxon>Metazoa</taxon>
        <taxon>Ecdysozoa</taxon>
        <taxon>Arthropoda</taxon>
        <taxon>Chelicerata</taxon>
        <taxon>Arachnida</taxon>
        <taxon>Araneae</taxon>
        <taxon>Araneomorphae</taxon>
        <taxon>Entelegynae</taxon>
        <taxon>Araneoidea</taxon>
        <taxon>Linyphiidae</taxon>
        <taxon>Erigoninae</taxon>
        <taxon>Oedothorax</taxon>
    </lineage>
</organism>
<proteinExistence type="predicted"/>
<sequence length="334" mass="38909">MCRYWDTFLHLVNLLKFLVAADRNGDWDSHLQAIQNLLPVFREFDSINYLRYASWYLEKMRCLEEEHPEVYHKFKAGNFVVGQTKRPFTAVSPDMKLEQTIQRSQKSSNGIIGQTRQQMYVTEWELVYHEVLGISNRFREILGADSSGYSEVIVHHELSGNLSANMLKHINILFEFMNTRGNPYESSIQTLLHNFINSKCVPREDAVRLLKMKKHGSEAYEQFRNDRFVNKTLKLSDVIRKIRLPTMERKIIIPTVKSQTAQATQKKSIAAADRSIHIAKARGETMKDILKYDLLPTSMLLDSSGYTSKPIKHVLLSEIEKKLDQEQYCIHLRR</sequence>
<dbReference type="AlphaFoldDB" id="A0AAV6V9C9"/>
<evidence type="ECO:0000313" key="2">
    <source>
        <dbReference type="EMBL" id="KAG8193315.1"/>
    </source>
</evidence>
<feature type="signal peptide" evidence="1">
    <location>
        <begin position="1"/>
        <end position="21"/>
    </location>
</feature>
<gene>
    <name evidence="2" type="ORF">JTE90_003799</name>
</gene>
<accession>A0AAV6V9C9</accession>
<evidence type="ECO:0000256" key="1">
    <source>
        <dbReference type="SAM" id="SignalP"/>
    </source>
</evidence>
<comment type="caution">
    <text evidence="2">The sequence shown here is derived from an EMBL/GenBank/DDBJ whole genome shotgun (WGS) entry which is preliminary data.</text>
</comment>
<name>A0AAV6V9C9_9ARAC</name>
<protein>
    <submittedName>
        <fullName evidence="2">Uncharacterized protein</fullName>
    </submittedName>
</protein>
<keyword evidence="3" id="KW-1185">Reference proteome</keyword>
<keyword evidence="1" id="KW-0732">Signal</keyword>
<feature type="chain" id="PRO_5043820821" evidence="1">
    <location>
        <begin position="22"/>
        <end position="334"/>
    </location>
</feature>